<proteinExistence type="predicted"/>
<accession>A0A0K1S3F2</accession>
<keyword evidence="2" id="KW-1185">Reference proteome</keyword>
<organism evidence="1 2">
    <name type="scientific">Microcystis panniformis FACHB-1757</name>
    <dbReference type="NCBI Taxonomy" id="1638788"/>
    <lineage>
        <taxon>Bacteria</taxon>
        <taxon>Bacillati</taxon>
        <taxon>Cyanobacteriota</taxon>
        <taxon>Cyanophyceae</taxon>
        <taxon>Oscillatoriophycideae</taxon>
        <taxon>Chroococcales</taxon>
        <taxon>Microcystaceae</taxon>
        <taxon>Microcystis</taxon>
    </lineage>
</organism>
<sequence>MLRKLPTLLAHFFHLTKRSPLVAVVLVLVTVSSLIENLG</sequence>
<reference evidence="1 2" key="1">
    <citation type="journal article" date="2016" name="Stand. Genomic Sci.">
        <title>Complete genome sequence and genomic characterization of Microcystis panniformis FACHB 1757 by third-generation sequencing.</title>
        <authorList>
            <person name="Zhang J.Y."/>
            <person name="Guan R."/>
            <person name="Zhang H.J."/>
            <person name="Li H."/>
            <person name="Xiao P."/>
            <person name="Yu G.L."/>
            <person name="Du L."/>
            <person name="Cao D.M."/>
            <person name="Zhu B.C."/>
            <person name="Li R.H."/>
            <person name="Lu Z.H."/>
        </authorList>
    </citation>
    <scope>NUCLEOTIDE SEQUENCE [LARGE SCALE GENOMIC DNA]</scope>
    <source>
        <strain evidence="1 2">FACHB-1757</strain>
    </source>
</reference>
<dbReference type="Proteomes" id="UP000068167">
    <property type="component" value="Chromosome"/>
</dbReference>
<evidence type="ECO:0000313" key="1">
    <source>
        <dbReference type="EMBL" id="AKV68664.1"/>
    </source>
</evidence>
<protein>
    <submittedName>
        <fullName evidence="1">Uncharacterized protein</fullName>
    </submittedName>
</protein>
<name>A0A0K1S3F2_9CHRO</name>
<gene>
    <name evidence="1" type="ORF">VL20_3674</name>
</gene>
<dbReference type="AlphaFoldDB" id="A0A0K1S3F2"/>
<dbReference type="EMBL" id="CP011339">
    <property type="protein sequence ID" value="AKV68664.1"/>
    <property type="molecule type" value="Genomic_DNA"/>
</dbReference>
<dbReference type="KEGG" id="mpk:VL20_3674"/>
<evidence type="ECO:0000313" key="2">
    <source>
        <dbReference type="Proteomes" id="UP000068167"/>
    </source>
</evidence>
<dbReference type="PATRIC" id="fig|1638788.3.peg.3710"/>